<name>A0A286GWX7_9PROT</name>
<comment type="similarity">
    <text evidence="1">Belongs to the virb1 family.</text>
</comment>
<reference evidence="4 5" key="1">
    <citation type="submission" date="2017-09" db="EMBL/GenBank/DDBJ databases">
        <authorList>
            <person name="Ehlers B."/>
            <person name="Leendertz F.H."/>
        </authorList>
    </citation>
    <scope>NUCLEOTIDE SEQUENCE [LARGE SCALE GENOMIC DNA]</scope>
    <source>
        <strain evidence="4 5">USBA 140</strain>
    </source>
</reference>
<keyword evidence="5" id="KW-1185">Reference proteome</keyword>
<dbReference type="InterPro" id="IPR011990">
    <property type="entry name" value="TPR-like_helical_dom_sf"/>
</dbReference>
<dbReference type="InterPro" id="IPR008258">
    <property type="entry name" value="Transglycosylase_SLT_dom_1"/>
</dbReference>
<protein>
    <submittedName>
        <fullName evidence="4">Tetratricopeptide repeat-containing protein</fullName>
    </submittedName>
</protein>
<gene>
    <name evidence="4" type="ORF">SAMN05421508_11133</name>
</gene>
<dbReference type="Gene3D" id="1.25.40.10">
    <property type="entry name" value="Tetratricopeptide repeat domain"/>
    <property type="match status" value="2"/>
</dbReference>
<feature type="domain" description="Transglycosylase SLT" evidence="3">
    <location>
        <begin position="81"/>
        <end position="204"/>
    </location>
</feature>
<evidence type="ECO:0000256" key="1">
    <source>
        <dbReference type="ARBA" id="ARBA00009387"/>
    </source>
</evidence>
<sequence>MAAAVLLVCAPAAAVAQQAPVTAPTPAPAAAAPAAAAATEDPAFGVLEDPDDLPPPDVPADAAPEALATGERCLAEAERQERALEIPAGLLRAIMLAESGRWDGTAKALRAWPWTLNIAGAGSYHPTSDDARARAAQALREGIRQVDIGCMQVSMAWHAGGFQTVTEALDPVANVSYGALYLRQLYDQHGDWSEAVRRYHSGDPARGEAYLRRVVRLWQGGDGAGESSTAAGRVVTADRRDSPHHKAAAALAAGDGTTARTVYLGILERNPDDRTALAGLATAHERLGEPTAAVSVWRDYLGREPGSEQAARNLVRLTLPLGLAEADVLLSDAVRGAPDNPVLLDALARRRLDAGDAETAAALFARAAALAPEDPALAYNAAVTLDRLGRPRAAIRAYEALLGNHGRNPVAQATLPLDAARDRLVWLRGQGLRP</sequence>
<dbReference type="RefSeq" id="WP_097281020.1">
    <property type="nucleotide sequence ID" value="NZ_OCNJ01000011.1"/>
</dbReference>
<evidence type="ECO:0000313" key="5">
    <source>
        <dbReference type="Proteomes" id="UP000219621"/>
    </source>
</evidence>
<organism evidence="4 5">
    <name type="scientific">Caenispirillum bisanense</name>
    <dbReference type="NCBI Taxonomy" id="414052"/>
    <lineage>
        <taxon>Bacteria</taxon>
        <taxon>Pseudomonadati</taxon>
        <taxon>Pseudomonadota</taxon>
        <taxon>Alphaproteobacteria</taxon>
        <taxon>Rhodospirillales</taxon>
        <taxon>Novispirillaceae</taxon>
        <taxon>Caenispirillum</taxon>
    </lineage>
</organism>
<evidence type="ECO:0000259" key="3">
    <source>
        <dbReference type="Pfam" id="PF01464"/>
    </source>
</evidence>
<dbReference type="Pfam" id="PF01464">
    <property type="entry name" value="SLT"/>
    <property type="match status" value="1"/>
</dbReference>
<dbReference type="Gene3D" id="1.10.530.10">
    <property type="match status" value="1"/>
</dbReference>
<dbReference type="CDD" id="cd13400">
    <property type="entry name" value="LT_IagB-like"/>
    <property type="match status" value="1"/>
</dbReference>
<dbReference type="Pfam" id="PF14559">
    <property type="entry name" value="TPR_19"/>
    <property type="match status" value="1"/>
</dbReference>
<accession>A0A286GWX7</accession>
<dbReference type="InterPro" id="IPR023346">
    <property type="entry name" value="Lysozyme-like_dom_sf"/>
</dbReference>
<feature type="signal peptide" evidence="2">
    <location>
        <begin position="1"/>
        <end position="16"/>
    </location>
</feature>
<evidence type="ECO:0000256" key="2">
    <source>
        <dbReference type="SAM" id="SignalP"/>
    </source>
</evidence>
<dbReference type="SUPFAM" id="SSF48452">
    <property type="entry name" value="TPR-like"/>
    <property type="match status" value="1"/>
</dbReference>
<dbReference type="OrthoDB" id="5945995at2"/>
<keyword evidence="2" id="KW-0732">Signal</keyword>
<dbReference type="Proteomes" id="UP000219621">
    <property type="component" value="Unassembled WGS sequence"/>
</dbReference>
<dbReference type="SUPFAM" id="SSF53955">
    <property type="entry name" value="Lysozyme-like"/>
    <property type="match status" value="1"/>
</dbReference>
<dbReference type="EMBL" id="OCNJ01000011">
    <property type="protein sequence ID" value="SOE00003.1"/>
    <property type="molecule type" value="Genomic_DNA"/>
</dbReference>
<evidence type="ECO:0000313" key="4">
    <source>
        <dbReference type="EMBL" id="SOE00003.1"/>
    </source>
</evidence>
<feature type="chain" id="PRO_5012176920" evidence="2">
    <location>
        <begin position="17"/>
        <end position="434"/>
    </location>
</feature>
<proteinExistence type="inferred from homology"/>
<dbReference type="AlphaFoldDB" id="A0A286GWX7"/>